<reference evidence="13" key="2">
    <citation type="submission" date="2025-08" db="UniProtKB">
        <authorList>
            <consortium name="Ensembl"/>
        </authorList>
    </citation>
    <scope>IDENTIFICATION</scope>
</reference>
<name>A0A8C4SLT7_ERPCA</name>
<keyword evidence="7" id="KW-0372">Hormone</keyword>
<dbReference type="PANTHER" id="PTHR15953:SF0">
    <property type="entry name" value="APELIN"/>
    <property type="match status" value="1"/>
</dbReference>
<dbReference type="GO" id="GO:0005179">
    <property type="term" value="F:hormone activity"/>
    <property type="evidence" value="ECO:0007669"/>
    <property type="project" value="UniProtKB-KW"/>
</dbReference>
<keyword evidence="5" id="KW-0964">Secreted</keyword>
<feature type="region of interest" description="Disordered" evidence="11">
    <location>
        <begin position="28"/>
        <end position="79"/>
    </location>
</feature>
<dbReference type="GO" id="GO:0031704">
    <property type="term" value="F:apelin receptor binding"/>
    <property type="evidence" value="ECO:0007669"/>
    <property type="project" value="InterPro"/>
</dbReference>
<dbReference type="GO" id="GO:0007369">
    <property type="term" value="P:gastrulation"/>
    <property type="evidence" value="ECO:0007669"/>
    <property type="project" value="UniProtKB-KW"/>
</dbReference>
<evidence type="ECO:0000256" key="4">
    <source>
        <dbReference type="ARBA" id="ARBA00022473"/>
    </source>
</evidence>
<feature type="signal peptide" evidence="12">
    <location>
        <begin position="1"/>
        <end position="22"/>
    </location>
</feature>
<evidence type="ECO:0000313" key="14">
    <source>
        <dbReference type="Proteomes" id="UP000694620"/>
    </source>
</evidence>
<protein>
    <recommendedName>
        <fullName evidence="3">Apelin</fullName>
    </recommendedName>
    <alternativeName>
        <fullName evidence="10">APJ endogenous ligand</fullName>
    </alternativeName>
</protein>
<dbReference type="AlphaFoldDB" id="A0A8C4SLT7"/>
<organism evidence="13 14">
    <name type="scientific">Erpetoichthys calabaricus</name>
    <name type="common">Rope fish</name>
    <name type="synonym">Calamoichthys calabaricus</name>
    <dbReference type="NCBI Taxonomy" id="27687"/>
    <lineage>
        <taxon>Eukaryota</taxon>
        <taxon>Metazoa</taxon>
        <taxon>Chordata</taxon>
        <taxon>Craniata</taxon>
        <taxon>Vertebrata</taxon>
        <taxon>Euteleostomi</taxon>
        <taxon>Actinopterygii</taxon>
        <taxon>Polypteriformes</taxon>
        <taxon>Polypteridae</taxon>
        <taxon>Erpetoichthys</taxon>
    </lineage>
</organism>
<evidence type="ECO:0000256" key="1">
    <source>
        <dbReference type="ARBA" id="ARBA00004239"/>
    </source>
</evidence>
<comment type="subcellular location">
    <subcellularLocation>
        <location evidence="1">Secreted</location>
        <location evidence="1">Extracellular space</location>
    </subcellularLocation>
</comment>
<evidence type="ECO:0000256" key="3">
    <source>
        <dbReference type="ARBA" id="ARBA00020395"/>
    </source>
</evidence>
<keyword evidence="14" id="KW-1185">Reference proteome</keyword>
<feature type="chain" id="PRO_5034420561" description="Apelin" evidence="12">
    <location>
        <begin position="23"/>
        <end position="79"/>
    </location>
</feature>
<keyword evidence="6" id="KW-0037">Angiogenesis</keyword>
<keyword evidence="8 12" id="KW-0732">Signal</keyword>
<dbReference type="InterPro" id="IPR026155">
    <property type="entry name" value="Apelin"/>
</dbReference>
<dbReference type="PANTHER" id="PTHR15953">
    <property type="entry name" value="APELIN"/>
    <property type="match status" value="1"/>
</dbReference>
<dbReference type="Pfam" id="PF15360">
    <property type="entry name" value="Apelin"/>
    <property type="match status" value="1"/>
</dbReference>
<evidence type="ECO:0000256" key="8">
    <source>
        <dbReference type="ARBA" id="ARBA00022729"/>
    </source>
</evidence>
<evidence type="ECO:0000256" key="5">
    <source>
        <dbReference type="ARBA" id="ARBA00022525"/>
    </source>
</evidence>
<feature type="compositionally biased region" description="Basic residues" evidence="11">
    <location>
        <begin position="59"/>
        <end position="73"/>
    </location>
</feature>
<evidence type="ECO:0000256" key="12">
    <source>
        <dbReference type="SAM" id="SignalP"/>
    </source>
</evidence>
<keyword evidence="9" id="KW-0306">Gastrulation</keyword>
<proteinExistence type="inferred from homology"/>
<evidence type="ECO:0000256" key="11">
    <source>
        <dbReference type="SAM" id="MobiDB-lite"/>
    </source>
</evidence>
<dbReference type="GO" id="GO:0005576">
    <property type="term" value="C:extracellular region"/>
    <property type="evidence" value="ECO:0007669"/>
    <property type="project" value="UniProtKB-SubCell"/>
</dbReference>
<accession>A0A8C4SLT7</accession>
<keyword evidence="4" id="KW-0217">Developmental protein</keyword>
<evidence type="ECO:0000313" key="13">
    <source>
        <dbReference type="Ensembl" id="ENSECRP00000018596.1"/>
    </source>
</evidence>
<dbReference type="GeneTree" id="ENSGT00950000184267"/>
<sequence>MCNWNAHLYVFFCLILVSLVCCAGPVVSPEESKDPGQESSVKKLVQPSTARSTQSHRQAGWRRGRRPRPRLSHKGPMPF</sequence>
<evidence type="ECO:0000256" key="2">
    <source>
        <dbReference type="ARBA" id="ARBA00008623"/>
    </source>
</evidence>
<dbReference type="Ensembl" id="ENSECRT00000018969.1">
    <property type="protein sequence ID" value="ENSECRP00000018596.1"/>
    <property type="gene ID" value="ENSECRG00000012441.1"/>
</dbReference>
<dbReference type="Proteomes" id="UP000694620">
    <property type="component" value="Chromosome 12"/>
</dbReference>
<comment type="similarity">
    <text evidence="2">Belongs to the apelin family.</text>
</comment>
<evidence type="ECO:0000256" key="9">
    <source>
        <dbReference type="ARBA" id="ARBA00023218"/>
    </source>
</evidence>
<reference evidence="13" key="1">
    <citation type="submission" date="2021-06" db="EMBL/GenBank/DDBJ databases">
        <authorList>
            <consortium name="Wellcome Sanger Institute Data Sharing"/>
        </authorList>
    </citation>
    <scope>NUCLEOTIDE SEQUENCE [LARGE SCALE GENOMIC DNA]</scope>
</reference>
<evidence type="ECO:0000256" key="6">
    <source>
        <dbReference type="ARBA" id="ARBA00022657"/>
    </source>
</evidence>
<feature type="compositionally biased region" description="Polar residues" evidence="11">
    <location>
        <begin position="46"/>
        <end position="57"/>
    </location>
</feature>
<dbReference type="GO" id="GO:0001525">
    <property type="term" value="P:angiogenesis"/>
    <property type="evidence" value="ECO:0007669"/>
    <property type="project" value="UniProtKB-KW"/>
</dbReference>
<evidence type="ECO:0000256" key="10">
    <source>
        <dbReference type="ARBA" id="ARBA00030305"/>
    </source>
</evidence>
<evidence type="ECO:0000256" key="7">
    <source>
        <dbReference type="ARBA" id="ARBA00022702"/>
    </source>
</evidence>
<reference evidence="13" key="3">
    <citation type="submission" date="2025-09" db="UniProtKB">
        <authorList>
            <consortium name="Ensembl"/>
        </authorList>
    </citation>
    <scope>IDENTIFICATION</scope>
</reference>